<sequence length="411" mass="47891">MSHLLNTEEICDEECEKQDNSHTLYQLLVDWYGTSNLNRSLSSTQLTDQWTTLWFAKRELQRLADEKLMKYHSAIEHFLDFQPATLKEKIALIILYDQVTRNIFRGTANAYKYDNKAQQIALSLIENVTLSDIPIQFLLTILICLIHSEQIQHVDLVKDRIEQYVSTNSSVDSNLLRSLNGIVRNHYDRLELFGRIPERNRFINRESTPAEISYMQANKLKRRDLCPLVWNQVGKTGFIDDEETATFFYYLIDESGLLMSRKDFRRIQGLISEVFNNRLLDRSLTFKDNFSYDVVLKVSDLSKSLGVKHTNHDMIQLVINERLGITPQSTVRIREWIIFNAREQKFEIVDGIRVEELRSLIKCDPNAPNKTKELARSYIINAFSMCDAQGTPARYVDLHGFHGSFTPDFYP</sequence>
<gene>
    <name evidence="1" type="ORF">XAT740_LOCUS44086</name>
</gene>
<dbReference type="InterPro" id="IPR010323">
    <property type="entry name" value="DUF924"/>
</dbReference>
<organism evidence="1 2">
    <name type="scientific">Adineta ricciae</name>
    <name type="common">Rotifer</name>
    <dbReference type="NCBI Taxonomy" id="249248"/>
    <lineage>
        <taxon>Eukaryota</taxon>
        <taxon>Metazoa</taxon>
        <taxon>Spiralia</taxon>
        <taxon>Gnathifera</taxon>
        <taxon>Rotifera</taxon>
        <taxon>Eurotatoria</taxon>
        <taxon>Bdelloidea</taxon>
        <taxon>Adinetida</taxon>
        <taxon>Adinetidae</taxon>
        <taxon>Adineta</taxon>
    </lineage>
</organism>
<protein>
    <submittedName>
        <fullName evidence="1">Uncharacterized protein</fullName>
    </submittedName>
</protein>
<proteinExistence type="predicted"/>
<evidence type="ECO:0000313" key="2">
    <source>
        <dbReference type="Proteomes" id="UP000663828"/>
    </source>
</evidence>
<reference evidence="1" key="1">
    <citation type="submission" date="2021-02" db="EMBL/GenBank/DDBJ databases">
        <authorList>
            <person name="Nowell W R."/>
        </authorList>
    </citation>
    <scope>NUCLEOTIDE SEQUENCE</scope>
</reference>
<evidence type="ECO:0000313" key="1">
    <source>
        <dbReference type="EMBL" id="CAF1566634.1"/>
    </source>
</evidence>
<dbReference type="AlphaFoldDB" id="A0A815Y8G4"/>
<dbReference type="Pfam" id="PF06041">
    <property type="entry name" value="DUF924"/>
    <property type="match status" value="1"/>
</dbReference>
<dbReference type="Gene3D" id="1.25.40.10">
    <property type="entry name" value="Tetratricopeptide repeat domain"/>
    <property type="match status" value="1"/>
</dbReference>
<dbReference type="Gene3D" id="1.20.58.320">
    <property type="entry name" value="TPR-like"/>
    <property type="match status" value="1"/>
</dbReference>
<dbReference type="SUPFAM" id="SSF48452">
    <property type="entry name" value="TPR-like"/>
    <property type="match status" value="1"/>
</dbReference>
<dbReference type="InterPro" id="IPR011990">
    <property type="entry name" value="TPR-like_helical_dom_sf"/>
</dbReference>
<feature type="non-terminal residue" evidence="1">
    <location>
        <position position="1"/>
    </location>
</feature>
<dbReference type="EMBL" id="CAJNOR010005537">
    <property type="protein sequence ID" value="CAF1566634.1"/>
    <property type="molecule type" value="Genomic_DNA"/>
</dbReference>
<keyword evidence="2" id="KW-1185">Reference proteome</keyword>
<accession>A0A815Y8G4</accession>
<name>A0A815Y8G4_ADIRI</name>
<comment type="caution">
    <text evidence="1">The sequence shown here is derived from an EMBL/GenBank/DDBJ whole genome shotgun (WGS) entry which is preliminary data.</text>
</comment>
<dbReference type="Proteomes" id="UP000663828">
    <property type="component" value="Unassembled WGS sequence"/>
</dbReference>